<accession>A0A830HX52</accession>
<dbReference type="GO" id="GO:0008757">
    <property type="term" value="F:S-adenosylmethionine-dependent methyltransferase activity"/>
    <property type="evidence" value="ECO:0007669"/>
    <property type="project" value="InterPro"/>
</dbReference>
<dbReference type="InterPro" id="IPR046977">
    <property type="entry name" value="RsmC/RlmG"/>
</dbReference>
<dbReference type="Gene3D" id="3.40.50.150">
    <property type="entry name" value="Vaccinia Virus protein VP39"/>
    <property type="match status" value="1"/>
</dbReference>
<dbReference type="SUPFAM" id="SSF53335">
    <property type="entry name" value="S-adenosyl-L-methionine-dependent methyltransferases"/>
    <property type="match status" value="1"/>
</dbReference>
<organism evidence="5 6">
    <name type="scientific">Pycnococcus provasolii</name>
    <dbReference type="NCBI Taxonomy" id="41880"/>
    <lineage>
        <taxon>Eukaryota</taxon>
        <taxon>Viridiplantae</taxon>
        <taxon>Chlorophyta</taxon>
        <taxon>Pseudoscourfieldiophyceae</taxon>
        <taxon>Pseudoscourfieldiales</taxon>
        <taxon>Pycnococcaceae</taxon>
        <taxon>Pycnococcus</taxon>
    </lineage>
</organism>
<dbReference type="OrthoDB" id="406152at2759"/>
<feature type="region of interest" description="Disordered" evidence="3">
    <location>
        <begin position="569"/>
        <end position="590"/>
    </location>
</feature>
<proteinExistence type="predicted"/>
<dbReference type="InterPro" id="IPR007848">
    <property type="entry name" value="Small_mtfrase_dom"/>
</dbReference>
<protein>
    <recommendedName>
        <fullName evidence="4">Methyltransferase small domain-containing protein</fullName>
    </recommendedName>
</protein>
<name>A0A830HX52_9CHLO</name>
<feature type="domain" description="Methyltransferase small" evidence="4">
    <location>
        <begin position="673"/>
        <end position="825"/>
    </location>
</feature>
<dbReference type="GO" id="GO:0032259">
    <property type="term" value="P:methylation"/>
    <property type="evidence" value="ECO:0007669"/>
    <property type="project" value="UniProtKB-KW"/>
</dbReference>
<evidence type="ECO:0000256" key="3">
    <source>
        <dbReference type="SAM" id="MobiDB-lite"/>
    </source>
</evidence>
<evidence type="ECO:0000313" key="6">
    <source>
        <dbReference type="Proteomes" id="UP000660262"/>
    </source>
</evidence>
<dbReference type="InterPro" id="IPR029063">
    <property type="entry name" value="SAM-dependent_MTases_sf"/>
</dbReference>
<evidence type="ECO:0000256" key="1">
    <source>
        <dbReference type="ARBA" id="ARBA00022603"/>
    </source>
</evidence>
<dbReference type="AlphaFoldDB" id="A0A830HX52"/>
<reference evidence="5" key="1">
    <citation type="submission" date="2020-10" db="EMBL/GenBank/DDBJ databases">
        <title>Unveiling of a novel bifunctional photoreceptor, Dualchrome1, isolated from a cosmopolitan green alga.</title>
        <authorList>
            <person name="Suzuki S."/>
            <person name="Kawachi M."/>
        </authorList>
    </citation>
    <scope>NUCLEOTIDE SEQUENCE</scope>
    <source>
        <strain evidence="5">NIES 2893</strain>
    </source>
</reference>
<evidence type="ECO:0000313" key="5">
    <source>
        <dbReference type="EMBL" id="GHP12046.1"/>
    </source>
</evidence>
<evidence type="ECO:0000259" key="4">
    <source>
        <dbReference type="Pfam" id="PF05175"/>
    </source>
</evidence>
<keyword evidence="1" id="KW-0489">Methyltransferase</keyword>
<dbReference type="PANTHER" id="PTHR47816:SF4">
    <property type="entry name" value="RIBOSOMAL RNA SMALL SUBUNIT METHYLTRANSFERASE C"/>
    <property type="match status" value="1"/>
</dbReference>
<dbReference type="EMBL" id="BNJQ01000038">
    <property type="protein sequence ID" value="GHP12046.1"/>
    <property type="molecule type" value="Genomic_DNA"/>
</dbReference>
<keyword evidence="2" id="KW-0808">Transferase</keyword>
<dbReference type="CDD" id="cd02440">
    <property type="entry name" value="AdoMet_MTases"/>
    <property type="match status" value="1"/>
</dbReference>
<gene>
    <name evidence="5" type="ORF">PPROV_001077300</name>
</gene>
<sequence length="862" mass="92008">MLARIDHGRLKRVLDQATTKGRASNNQGNGASRDIFSSLSSFLSSSTTSSPDSLLALLDGDSVSLVVSALARVSFDPDTEDSELREHIVHTLLAMADGAERLSAVNVTTALWACAKLGAGATNTDVKCASALAVNAVAVRATRSAHNMDARGIATALHAFAAYANAAPPVDLLKLIYTRAERVFAHSPAPYDAATTLWAKAKLRQRHGLRPDCAVYTLAWTALASAAKRGVPPRDFAMAMQALGMLATSCDGPTFDELARSVRQHVRSTLSSAATSARSFSPQELAHVLWGAARHDEASDAESALSYALKPFADAAVESVHGAELTNESAHAASTSAWACARLGMMEGAVKASEVALSLTDYMNASDVGELAWAIGCVASNGRGDDVALPAAIWERAGVLAKEQSLTWQCCGLLEFASHAVGSAKHKHKRHLRQLAEFAAASTARASELAEKDSQSSAREWLESSRGAPWKRRRGIWKDCGSDRPPRVLIADTSPSAAKILADSVRSSGAHAVVFDRYASSVLTDVKRYFDDKESAPFDAVLLRLPRGRGRASSLMAQAAANALAVTPNGAMNSHQNKRKRADEDSSSYPTVHVFASPDTEFTMRTAFSANNGFHASEAPLGDWRVCRDGNGMSSPCSLRELLVPQQVSGGISLPQPDNGGVVASVTWYTVPDAGLFAGGAVDPMTRAFITHIPLSEISVRRRKYWHSKGKSKRHMRIADVACGSGVIACAIAHATPKARIYAGDFDRAAISAAEYNLAGKASVVHADVLAGFFRDKRFDVLVSNPPVHIGAHDSFGVLNSLLSDAPSRLYHGGELWLVAQSYVPVGCLAASCNGAKSKSKWRKIRLTWSDGQFSVWRLVRR</sequence>
<dbReference type="PANTHER" id="PTHR47816">
    <property type="entry name" value="RIBOSOMAL RNA SMALL SUBUNIT METHYLTRANSFERASE C"/>
    <property type="match status" value="1"/>
</dbReference>
<dbReference type="Pfam" id="PF05175">
    <property type="entry name" value="MTS"/>
    <property type="match status" value="1"/>
</dbReference>
<keyword evidence="6" id="KW-1185">Reference proteome</keyword>
<dbReference type="Proteomes" id="UP000660262">
    <property type="component" value="Unassembled WGS sequence"/>
</dbReference>
<evidence type="ECO:0000256" key="2">
    <source>
        <dbReference type="ARBA" id="ARBA00022679"/>
    </source>
</evidence>
<comment type="caution">
    <text evidence="5">The sequence shown here is derived from an EMBL/GenBank/DDBJ whole genome shotgun (WGS) entry which is preliminary data.</text>
</comment>